<dbReference type="PANTHER" id="PTHR43179">
    <property type="entry name" value="RHAMNOSYLTRANSFERASE WBBL"/>
    <property type="match status" value="1"/>
</dbReference>
<gene>
    <name evidence="5" type="ORF">E0I61_13110</name>
</gene>
<protein>
    <submittedName>
        <fullName evidence="5">Glycosyltransferase family 2 protein</fullName>
    </submittedName>
</protein>
<dbReference type="CDD" id="cd00761">
    <property type="entry name" value="Glyco_tranf_GTA_type"/>
    <property type="match status" value="1"/>
</dbReference>
<reference evidence="5 6" key="1">
    <citation type="submission" date="2019-03" db="EMBL/GenBank/DDBJ databases">
        <title>Novel species of Flavobacterium.</title>
        <authorList>
            <person name="Liu Q."/>
            <person name="Xin Y.-H."/>
        </authorList>
    </citation>
    <scope>NUCLEOTIDE SEQUENCE [LARGE SCALE GENOMIC DNA]</scope>
    <source>
        <strain evidence="5 6">LB2P22</strain>
    </source>
</reference>
<dbReference type="SUPFAM" id="SSF53448">
    <property type="entry name" value="Nucleotide-diphospho-sugar transferases"/>
    <property type="match status" value="1"/>
</dbReference>
<dbReference type="InterPro" id="IPR029044">
    <property type="entry name" value="Nucleotide-diphossugar_trans"/>
</dbReference>
<keyword evidence="3" id="KW-0808">Transferase</keyword>
<dbReference type="InterPro" id="IPR001173">
    <property type="entry name" value="Glyco_trans_2-like"/>
</dbReference>
<feature type="domain" description="Glycosyltransferase 2-like" evidence="4">
    <location>
        <begin position="242"/>
        <end position="363"/>
    </location>
</feature>
<evidence type="ECO:0000256" key="3">
    <source>
        <dbReference type="ARBA" id="ARBA00022679"/>
    </source>
</evidence>
<organism evidence="5 6">
    <name type="scientific">Flavobacterium ranwuense</name>
    <dbReference type="NCBI Taxonomy" id="2541725"/>
    <lineage>
        <taxon>Bacteria</taxon>
        <taxon>Pseudomonadati</taxon>
        <taxon>Bacteroidota</taxon>
        <taxon>Flavobacteriia</taxon>
        <taxon>Flavobacteriales</taxon>
        <taxon>Flavobacteriaceae</taxon>
        <taxon>Flavobacterium</taxon>
    </lineage>
</organism>
<accession>A0ABY2DPG0</accession>
<proteinExistence type="inferred from homology"/>
<evidence type="ECO:0000313" key="6">
    <source>
        <dbReference type="Proteomes" id="UP000294685"/>
    </source>
</evidence>
<evidence type="ECO:0000259" key="4">
    <source>
        <dbReference type="Pfam" id="PF00535"/>
    </source>
</evidence>
<comment type="caution">
    <text evidence="5">The sequence shown here is derived from an EMBL/GenBank/DDBJ whole genome shotgun (WGS) entry which is preliminary data.</text>
</comment>
<dbReference type="PANTHER" id="PTHR43179:SF12">
    <property type="entry name" value="GALACTOFURANOSYLTRANSFERASE GLFT2"/>
    <property type="match status" value="1"/>
</dbReference>
<evidence type="ECO:0000256" key="2">
    <source>
        <dbReference type="ARBA" id="ARBA00022676"/>
    </source>
</evidence>
<evidence type="ECO:0000256" key="1">
    <source>
        <dbReference type="ARBA" id="ARBA00006739"/>
    </source>
</evidence>
<keyword evidence="2" id="KW-0328">Glycosyltransferase</keyword>
<dbReference type="Gene3D" id="3.90.550.10">
    <property type="entry name" value="Spore Coat Polysaccharide Biosynthesis Protein SpsA, Chain A"/>
    <property type="match status" value="1"/>
</dbReference>
<dbReference type="Proteomes" id="UP000294685">
    <property type="component" value="Unassembled WGS sequence"/>
</dbReference>
<dbReference type="EMBL" id="SMLH01000008">
    <property type="protein sequence ID" value="TDE28034.1"/>
    <property type="molecule type" value="Genomic_DNA"/>
</dbReference>
<keyword evidence="6" id="KW-1185">Reference proteome</keyword>
<comment type="similarity">
    <text evidence="1">Belongs to the glycosyltransferase 2 family.</text>
</comment>
<dbReference type="Pfam" id="PF00535">
    <property type="entry name" value="Glycos_transf_2"/>
    <property type="match status" value="1"/>
</dbReference>
<dbReference type="RefSeq" id="WP_132071933.1">
    <property type="nucleotide sequence ID" value="NZ_SMLH01000008.1"/>
</dbReference>
<evidence type="ECO:0000313" key="5">
    <source>
        <dbReference type="EMBL" id="TDE28034.1"/>
    </source>
</evidence>
<sequence>MIIVCHINTKITTVTALDNQKIEFDYHGTIAGGLQQIAKQFPEKKILWCHSAVKERLNFEAIKTLFHHDKMMLSFSSPQHNFFDTKIGYVEGSLFINVNKKVSYPTWQMSSVAGVIHASVLNALKDKIVCTADFDYYLCSIAKIGMPLGLFCYSEPGLLKSGELKRMPKAGIYTLFRFVKQHYKTRWVFLLVLNLVLYERKFHVLPLLFSLFYKNRKNNTLNIDSILVQSSRKTIDTATVDVIIPTIGRSDYFYDVLKDLSRQTHLPNKIIIVEQNPEEFSKSELDYIYEEKWPFKIDHFFIHKAGACNARNLALHQTESEWVFLADDDIRISELFIQKTFESIHKFGVKSVSISCLQKREKQVFKNIFQWRSFGSGCSFVATQILNNCNFNMGYEFGFGEDSDFGMQIRNQGHDVLYLPEPEIIHLKAPIGGFRTKPVLLWQQDSIQPKPSPTVMLYIISHNSKEQLRGYKTTLFFKYYKYQKIKNPYRYFKMFQKQWDQSIFWANQLKKVS</sequence>
<name>A0ABY2DPG0_9FLAO</name>